<dbReference type="Gene3D" id="3.40.190.10">
    <property type="entry name" value="Periplasmic binding protein-like II"/>
    <property type="match status" value="2"/>
</dbReference>
<comment type="caution">
    <text evidence="6">The sequence shown here is derived from an EMBL/GenBank/DDBJ whole genome shotgun (WGS) entry which is preliminary data.</text>
</comment>
<feature type="chain" id="PRO_5031497642" evidence="4">
    <location>
        <begin position="21"/>
        <end position="311"/>
    </location>
</feature>
<evidence type="ECO:0000313" key="6">
    <source>
        <dbReference type="EMBL" id="MBB5225914.1"/>
    </source>
</evidence>
<dbReference type="GO" id="GO:0042597">
    <property type="term" value="C:periplasmic space"/>
    <property type="evidence" value="ECO:0007669"/>
    <property type="project" value="UniProtKB-SubCell"/>
</dbReference>
<gene>
    <name evidence="6" type="ORF">HNP76_001282</name>
</gene>
<dbReference type="SUPFAM" id="SSF53850">
    <property type="entry name" value="Periplasmic binding protein-like II"/>
    <property type="match status" value="1"/>
</dbReference>
<sequence>MFKKFFCLFIAFSIFPLVFAQTPSVRLGILKGIACTPCAYLIENKAKLAVQNMAFKVFDSEQSELPALLKGEVDLGFLAPQDAAKVFSKGKGAVIFLGVVQNGNLFLLTSDESYSSLKDLQGKKVLSAGEKPDSLIFKHLLSKKENPLGQGENPVQLDFSIPPANIANALITKKADYAILTEPYATVALKNSKEIRRVENFQKIYNESEEWSSFPAMLLVARADFVRENRELVRRVTEVYKSALSWTNQNPAKAALLSERHGLYHSSEIVRSSIPSAALVWRESNTAKSDMEKYLTILGKEIPGEDFYFNR</sequence>
<protein>
    <submittedName>
        <fullName evidence="6">NitT/TauT family transport system substrate-binding protein</fullName>
    </submittedName>
</protein>
<dbReference type="PANTHER" id="PTHR30024">
    <property type="entry name" value="ALIPHATIC SULFONATES-BINDING PROTEIN-RELATED"/>
    <property type="match status" value="1"/>
</dbReference>
<evidence type="ECO:0000313" key="7">
    <source>
        <dbReference type="Proteomes" id="UP000518887"/>
    </source>
</evidence>
<dbReference type="InterPro" id="IPR015168">
    <property type="entry name" value="SsuA/THI5"/>
</dbReference>
<dbReference type="Pfam" id="PF09084">
    <property type="entry name" value="NMT1"/>
    <property type="match status" value="1"/>
</dbReference>
<dbReference type="EMBL" id="JACHFQ010000004">
    <property type="protein sequence ID" value="MBB5225914.1"/>
    <property type="molecule type" value="Genomic_DNA"/>
</dbReference>
<comment type="similarity">
    <text evidence="2">Belongs to the bacterial solute-binding protein SsuA/TauA family.</text>
</comment>
<evidence type="ECO:0000256" key="1">
    <source>
        <dbReference type="ARBA" id="ARBA00004418"/>
    </source>
</evidence>
<name>A0A7W8G8Z3_9SPIR</name>
<keyword evidence="7" id="KW-1185">Reference proteome</keyword>
<evidence type="ECO:0000256" key="4">
    <source>
        <dbReference type="SAM" id="SignalP"/>
    </source>
</evidence>
<reference evidence="6 7" key="1">
    <citation type="submission" date="2020-08" db="EMBL/GenBank/DDBJ databases">
        <title>Genomic Encyclopedia of Type Strains, Phase IV (KMG-IV): sequencing the most valuable type-strain genomes for metagenomic binning, comparative biology and taxonomic classification.</title>
        <authorList>
            <person name="Goeker M."/>
        </authorList>
    </citation>
    <scope>NUCLEOTIDE SEQUENCE [LARGE SCALE GENOMIC DNA]</scope>
    <source>
        <strain evidence="6 7">DSM 103462</strain>
    </source>
</reference>
<feature type="domain" description="SsuA/THI5-like" evidence="5">
    <location>
        <begin position="62"/>
        <end position="254"/>
    </location>
</feature>
<keyword evidence="3 4" id="KW-0732">Signal</keyword>
<evidence type="ECO:0000259" key="5">
    <source>
        <dbReference type="Pfam" id="PF09084"/>
    </source>
</evidence>
<accession>A0A7W8G8Z3</accession>
<dbReference type="Proteomes" id="UP000518887">
    <property type="component" value="Unassembled WGS sequence"/>
</dbReference>
<comment type="subcellular location">
    <subcellularLocation>
        <location evidence="1">Periplasm</location>
    </subcellularLocation>
</comment>
<proteinExistence type="inferred from homology"/>
<dbReference type="AlphaFoldDB" id="A0A7W8G8Z3"/>
<organism evidence="6 7">
    <name type="scientific">Treponema ruminis</name>
    <dbReference type="NCBI Taxonomy" id="744515"/>
    <lineage>
        <taxon>Bacteria</taxon>
        <taxon>Pseudomonadati</taxon>
        <taxon>Spirochaetota</taxon>
        <taxon>Spirochaetia</taxon>
        <taxon>Spirochaetales</taxon>
        <taxon>Treponemataceae</taxon>
        <taxon>Treponema</taxon>
    </lineage>
</organism>
<evidence type="ECO:0000256" key="3">
    <source>
        <dbReference type="ARBA" id="ARBA00022729"/>
    </source>
</evidence>
<dbReference type="PANTHER" id="PTHR30024:SF47">
    <property type="entry name" value="TAURINE-BINDING PERIPLASMIC PROTEIN"/>
    <property type="match status" value="1"/>
</dbReference>
<feature type="signal peptide" evidence="4">
    <location>
        <begin position="1"/>
        <end position="20"/>
    </location>
</feature>
<dbReference type="RefSeq" id="WP_184658681.1">
    <property type="nucleotide sequence ID" value="NZ_CP031518.1"/>
</dbReference>
<evidence type="ECO:0000256" key="2">
    <source>
        <dbReference type="ARBA" id="ARBA00010742"/>
    </source>
</evidence>